<protein>
    <submittedName>
        <fullName evidence="1">Uncharacterized protein</fullName>
    </submittedName>
</protein>
<evidence type="ECO:0000313" key="2">
    <source>
        <dbReference type="Proteomes" id="UP001497602"/>
    </source>
</evidence>
<dbReference type="EMBL" id="CAXJRC010000042">
    <property type="protein sequence ID" value="CAL2107809.1"/>
    <property type="molecule type" value="Genomic_DNA"/>
</dbReference>
<keyword evidence="2" id="KW-1185">Reference proteome</keyword>
<sequence>MTTQIKFLKQDEFYFRIILLKDSEYYGLDGVLDLVDKLPNNIIPESIKIGKPACKIYCLTTSHSDYIGLESRLKIRTELI</sequence>
<proteinExistence type="predicted"/>
<comment type="caution">
    <text evidence="1">The sequence shown here is derived from an EMBL/GenBank/DDBJ whole genome shotgun (WGS) entry which is preliminary data.</text>
</comment>
<dbReference type="Proteomes" id="UP001497602">
    <property type="component" value="Unassembled WGS sequence"/>
</dbReference>
<organism evidence="1 2">
    <name type="scientific">Tenacibaculum vairaonense</name>
    <dbReference type="NCBI Taxonomy" id="3137860"/>
    <lineage>
        <taxon>Bacteria</taxon>
        <taxon>Pseudomonadati</taxon>
        <taxon>Bacteroidota</taxon>
        <taxon>Flavobacteriia</taxon>
        <taxon>Flavobacteriales</taxon>
        <taxon>Flavobacteriaceae</taxon>
        <taxon>Tenacibaculum</taxon>
    </lineage>
</organism>
<name>A0ABP1FHY4_9FLAO</name>
<gene>
    <name evidence="1" type="ORF">T190115A13A_50051</name>
</gene>
<evidence type="ECO:0000313" key="1">
    <source>
        <dbReference type="EMBL" id="CAL2107809.1"/>
    </source>
</evidence>
<accession>A0ABP1FHY4</accession>
<dbReference type="RefSeq" id="WP_348703221.1">
    <property type="nucleotide sequence ID" value="NZ_CAXIYA010000011.1"/>
</dbReference>
<reference evidence="1 2" key="1">
    <citation type="submission" date="2024-05" db="EMBL/GenBank/DDBJ databases">
        <authorList>
            <person name="Duchaud E."/>
        </authorList>
    </citation>
    <scope>NUCLEOTIDE SEQUENCE [LARGE SCALE GENOMIC DNA]</scope>
    <source>
        <strain evidence="1">Ena-SAMPLE-TAB-13-05-2024-13:56:06:370-140305</strain>
    </source>
</reference>